<sequence length="61" mass="6859">MGKYFLTAYSKTGEHLLNENFEAKDDAEAKKIGEQKLTEKNLSDNTSRLVRDSGGLVLFHV</sequence>
<dbReference type="Pfam" id="PF14120">
    <property type="entry name" value="YhzD"/>
    <property type="match status" value="1"/>
</dbReference>
<reference evidence="1 2" key="1">
    <citation type="submission" date="2018-10" db="EMBL/GenBank/DDBJ databases">
        <title>Bacillus Keqinensis sp. nov., a moderately halophilic bacterium isolated from a saline-alkaline lake.</title>
        <authorList>
            <person name="Wang H."/>
        </authorList>
    </citation>
    <scope>NUCLEOTIDE SEQUENCE [LARGE SCALE GENOMIC DNA]</scope>
    <source>
        <strain evidence="1 2">KQ-3</strain>
    </source>
</reference>
<name>A0A3M7TTY5_9BACI</name>
<keyword evidence="2" id="KW-1185">Reference proteome</keyword>
<proteinExistence type="predicted"/>
<protein>
    <recommendedName>
        <fullName evidence="3">YhzD-like protein</fullName>
    </recommendedName>
</protein>
<evidence type="ECO:0000313" key="2">
    <source>
        <dbReference type="Proteomes" id="UP000278746"/>
    </source>
</evidence>
<dbReference type="RefSeq" id="WP_122896217.1">
    <property type="nucleotide sequence ID" value="NZ_RHIB01000001.1"/>
</dbReference>
<dbReference type="OrthoDB" id="2355652at2"/>
<evidence type="ECO:0000313" key="1">
    <source>
        <dbReference type="EMBL" id="RNA68691.1"/>
    </source>
</evidence>
<dbReference type="Proteomes" id="UP000278746">
    <property type="component" value="Unassembled WGS sequence"/>
</dbReference>
<dbReference type="InterPro" id="IPR025544">
    <property type="entry name" value="YhzD"/>
</dbReference>
<dbReference type="AlphaFoldDB" id="A0A3M7TTY5"/>
<dbReference type="EMBL" id="RHIB01000001">
    <property type="protein sequence ID" value="RNA68691.1"/>
    <property type="molecule type" value="Genomic_DNA"/>
</dbReference>
<accession>A0A3M7TTY5</accession>
<evidence type="ECO:0008006" key="3">
    <source>
        <dbReference type="Google" id="ProtNLM"/>
    </source>
</evidence>
<comment type="caution">
    <text evidence="1">The sequence shown here is derived from an EMBL/GenBank/DDBJ whole genome shotgun (WGS) entry which is preliminary data.</text>
</comment>
<gene>
    <name evidence="1" type="ORF">EBO34_01600</name>
</gene>
<organism evidence="1 2">
    <name type="scientific">Alteribacter keqinensis</name>
    <dbReference type="NCBI Taxonomy" id="2483800"/>
    <lineage>
        <taxon>Bacteria</taxon>
        <taxon>Bacillati</taxon>
        <taxon>Bacillota</taxon>
        <taxon>Bacilli</taxon>
        <taxon>Bacillales</taxon>
        <taxon>Bacillaceae</taxon>
        <taxon>Alteribacter</taxon>
    </lineage>
</organism>